<dbReference type="SMART" id="SM01340">
    <property type="entry name" value="DNA_mis_repair"/>
    <property type="match status" value="1"/>
</dbReference>
<dbReference type="InterPro" id="IPR014762">
    <property type="entry name" value="DNA_mismatch_repair_CS"/>
</dbReference>
<dbReference type="AlphaFoldDB" id="M0MF83"/>
<feature type="compositionally biased region" description="Basic and acidic residues" evidence="5">
    <location>
        <begin position="470"/>
        <end position="479"/>
    </location>
</feature>
<dbReference type="InterPro" id="IPR038973">
    <property type="entry name" value="MutL/Mlh/Pms-like"/>
</dbReference>
<dbReference type="InterPro" id="IPR002099">
    <property type="entry name" value="MutL/Mlh/PMS"/>
</dbReference>
<dbReference type="GO" id="GO:0140664">
    <property type="term" value="F:ATP-dependent DNA damage sensor activity"/>
    <property type="evidence" value="ECO:0007669"/>
    <property type="project" value="InterPro"/>
</dbReference>
<dbReference type="STRING" id="1227455.C449_15287"/>
<evidence type="ECO:0000256" key="2">
    <source>
        <dbReference type="ARBA" id="ARBA00022763"/>
    </source>
</evidence>
<dbReference type="NCBIfam" id="TIGR00585">
    <property type="entry name" value="mutl"/>
    <property type="match status" value="1"/>
</dbReference>
<dbReference type="OrthoDB" id="146201at2157"/>
<feature type="compositionally biased region" description="Low complexity" evidence="5">
    <location>
        <begin position="380"/>
        <end position="392"/>
    </location>
</feature>
<comment type="function">
    <text evidence="4">This protein is involved in the repair of mismatches in DNA. It is required for dam-dependent methyl-directed DNA mismatch repair. May act as a 'molecular matchmaker', a protein that promotes the formation of a stable complex between two or more DNA-binding proteins in an ATP-dependent manner without itself being part of a final effector complex.</text>
</comment>
<evidence type="ECO:0000259" key="7">
    <source>
        <dbReference type="SMART" id="SM01340"/>
    </source>
</evidence>
<dbReference type="Proteomes" id="UP000011669">
    <property type="component" value="Unassembled WGS sequence"/>
</dbReference>
<dbReference type="Pfam" id="PF13589">
    <property type="entry name" value="HATPase_c_3"/>
    <property type="match status" value="1"/>
</dbReference>
<dbReference type="InterPro" id="IPR014790">
    <property type="entry name" value="MutL_C"/>
</dbReference>
<dbReference type="FunFam" id="3.30.565.10:FF:000003">
    <property type="entry name" value="DNA mismatch repair endonuclease MutL"/>
    <property type="match status" value="1"/>
</dbReference>
<proteinExistence type="inferred from homology"/>
<dbReference type="Pfam" id="PF01119">
    <property type="entry name" value="DNA_mis_repair"/>
    <property type="match status" value="1"/>
</dbReference>
<feature type="compositionally biased region" description="Low complexity" evidence="5">
    <location>
        <begin position="426"/>
        <end position="435"/>
    </location>
</feature>
<dbReference type="Pfam" id="PF08676">
    <property type="entry name" value="MutL_C"/>
    <property type="match status" value="1"/>
</dbReference>
<dbReference type="InterPro" id="IPR014721">
    <property type="entry name" value="Ribsml_uS5_D2-typ_fold_subgr"/>
</dbReference>
<dbReference type="RefSeq" id="WP_006078915.1">
    <property type="nucleotide sequence ID" value="NZ_AOMD01000030.1"/>
</dbReference>
<dbReference type="InterPro" id="IPR020568">
    <property type="entry name" value="Ribosomal_Su5_D2-typ_SF"/>
</dbReference>
<dbReference type="PROSITE" id="PS00058">
    <property type="entry name" value="DNA_MISMATCH_REPAIR_1"/>
    <property type="match status" value="1"/>
</dbReference>
<name>M0MF83_9EURY</name>
<evidence type="ECO:0000256" key="3">
    <source>
        <dbReference type="ARBA" id="ARBA00023204"/>
    </source>
</evidence>
<evidence type="ECO:0000259" key="6">
    <source>
        <dbReference type="SMART" id="SM00853"/>
    </source>
</evidence>
<protein>
    <recommendedName>
        <fullName evidence="4">DNA mismatch repair protein MutL</fullName>
    </recommendedName>
</protein>
<dbReference type="GO" id="GO:0016887">
    <property type="term" value="F:ATP hydrolysis activity"/>
    <property type="evidence" value="ECO:0007669"/>
    <property type="project" value="InterPro"/>
</dbReference>
<reference evidence="8 9" key="1">
    <citation type="journal article" date="2014" name="PLoS Genet.">
        <title>Phylogenetically driven sequencing of extremely halophilic archaea reveals strategies for static and dynamic osmo-response.</title>
        <authorList>
            <person name="Becker E.A."/>
            <person name="Seitzer P.M."/>
            <person name="Tritt A."/>
            <person name="Larsen D."/>
            <person name="Krusor M."/>
            <person name="Yao A.I."/>
            <person name="Wu D."/>
            <person name="Madern D."/>
            <person name="Eisen J.A."/>
            <person name="Darling A.E."/>
            <person name="Facciotti M.T."/>
        </authorList>
    </citation>
    <scope>NUCLEOTIDE SEQUENCE [LARGE SCALE GENOMIC DNA]</scope>
    <source>
        <strain evidence="8 9">DSM 5350</strain>
    </source>
</reference>
<keyword evidence="3 4" id="KW-0234">DNA repair</keyword>
<dbReference type="GO" id="GO:0032300">
    <property type="term" value="C:mismatch repair complex"/>
    <property type="evidence" value="ECO:0007669"/>
    <property type="project" value="InterPro"/>
</dbReference>
<dbReference type="EMBL" id="AOMD01000030">
    <property type="protein sequence ID" value="EMA43354.1"/>
    <property type="molecule type" value="Genomic_DNA"/>
</dbReference>
<dbReference type="SUPFAM" id="SSF54211">
    <property type="entry name" value="Ribosomal protein S5 domain 2-like"/>
    <property type="match status" value="1"/>
</dbReference>
<keyword evidence="9" id="KW-1185">Reference proteome</keyword>
<dbReference type="InterPro" id="IPR037198">
    <property type="entry name" value="MutL_C_sf"/>
</dbReference>
<dbReference type="HAMAP" id="MF_00149">
    <property type="entry name" value="DNA_mis_repair"/>
    <property type="match status" value="1"/>
</dbReference>
<dbReference type="GO" id="GO:0005524">
    <property type="term" value="F:ATP binding"/>
    <property type="evidence" value="ECO:0007669"/>
    <property type="project" value="InterPro"/>
</dbReference>
<dbReference type="Gene3D" id="3.30.565.10">
    <property type="entry name" value="Histidine kinase-like ATPase, C-terminal domain"/>
    <property type="match status" value="1"/>
</dbReference>
<comment type="caution">
    <text evidence="8">The sequence shown here is derived from an EMBL/GenBank/DDBJ whole genome shotgun (WGS) entry which is preliminary data.</text>
</comment>
<feature type="domain" description="DNA mismatch repair protein S5" evidence="7">
    <location>
        <begin position="220"/>
        <end position="354"/>
    </location>
</feature>
<dbReference type="Gene3D" id="3.30.230.10">
    <property type="match status" value="1"/>
</dbReference>
<keyword evidence="2 4" id="KW-0227">DNA damage</keyword>
<evidence type="ECO:0000256" key="5">
    <source>
        <dbReference type="SAM" id="MobiDB-lite"/>
    </source>
</evidence>
<dbReference type="GO" id="GO:0006298">
    <property type="term" value="P:mismatch repair"/>
    <property type="evidence" value="ECO:0007669"/>
    <property type="project" value="UniProtKB-UniRule"/>
</dbReference>
<accession>M0MF83</accession>
<evidence type="ECO:0000256" key="4">
    <source>
        <dbReference type="HAMAP-Rule" id="MF_00149"/>
    </source>
</evidence>
<dbReference type="InterPro" id="IPR042120">
    <property type="entry name" value="MutL_C_dimsub"/>
</dbReference>
<gene>
    <name evidence="4" type="primary">mutL</name>
    <name evidence="8" type="ORF">C449_15287</name>
</gene>
<dbReference type="InterPro" id="IPR042121">
    <property type="entry name" value="MutL_C_regsub"/>
</dbReference>
<dbReference type="InterPro" id="IPR020667">
    <property type="entry name" value="DNA_mismatch_repair_MutL"/>
</dbReference>
<dbReference type="InParanoid" id="M0MF83"/>
<dbReference type="SUPFAM" id="SSF118116">
    <property type="entry name" value="DNA mismatch repair protein MutL"/>
    <property type="match status" value="1"/>
</dbReference>
<feature type="compositionally biased region" description="Polar residues" evidence="5">
    <location>
        <begin position="443"/>
        <end position="469"/>
    </location>
</feature>
<dbReference type="InterPro" id="IPR013507">
    <property type="entry name" value="DNA_mismatch_S5_2-like"/>
</dbReference>
<dbReference type="CDD" id="cd16926">
    <property type="entry name" value="HATPase_MutL-MLH-PMS-like"/>
    <property type="match status" value="1"/>
</dbReference>
<dbReference type="CDD" id="cd00782">
    <property type="entry name" value="MutL_Trans"/>
    <property type="match status" value="1"/>
</dbReference>
<evidence type="ECO:0000256" key="1">
    <source>
        <dbReference type="ARBA" id="ARBA00006082"/>
    </source>
</evidence>
<dbReference type="InterPro" id="IPR036890">
    <property type="entry name" value="HATPase_C_sf"/>
</dbReference>
<dbReference type="PATRIC" id="fig|1227455.4.peg.3111"/>
<dbReference type="Gene3D" id="3.30.1540.20">
    <property type="entry name" value="MutL, C-terminal domain, dimerisation subdomain"/>
    <property type="match status" value="1"/>
</dbReference>
<dbReference type="PANTHER" id="PTHR10073:SF12">
    <property type="entry name" value="DNA MISMATCH REPAIR PROTEIN MLH1"/>
    <property type="match status" value="1"/>
</dbReference>
<comment type="similarity">
    <text evidence="1 4">Belongs to the DNA mismatch repair MutL/HexB family.</text>
</comment>
<evidence type="ECO:0000313" key="9">
    <source>
        <dbReference type="Proteomes" id="UP000011669"/>
    </source>
</evidence>
<feature type="domain" description="MutL C-terminal dimerisation" evidence="6">
    <location>
        <begin position="528"/>
        <end position="671"/>
    </location>
</feature>
<dbReference type="SUPFAM" id="SSF55874">
    <property type="entry name" value="ATPase domain of HSP90 chaperone/DNA topoisomerase II/histidine kinase"/>
    <property type="match status" value="1"/>
</dbReference>
<dbReference type="Gene3D" id="3.30.1370.100">
    <property type="entry name" value="MutL, C-terminal domain, regulatory subdomain"/>
    <property type="match status" value="1"/>
</dbReference>
<organism evidence="8 9">
    <name type="scientific">Halococcus saccharolyticus DSM 5350</name>
    <dbReference type="NCBI Taxonomy" id="1227455"/>
    <lineage>
        <taxon>Archaea</taxon>
        <taxon>Methanobacteriati</taxon>
        <taxon>Methanobacteriota</taxon>
        <taxon>Stenosarchaea group</taxon>
        <taxon>Halobacteria</taxon>
        <taxon>Halobacteriales</taxon>
        <taxon>Halococcaceae</taxon>
        <taxon>Halococcus</taxon>
    </lineage>
</organism>
<dbReference type="SMART" id="SM00853">
    <property type="entry name" value="MutL_C"/>
    <property type="match status" value="1"/>
</dbReference>
<dbReference type="GO" id="GO:0030983">
    <property type="term" value="F:mismatched DNA binding"/>
    <property type="evidence" value="ECO:0007669"/>
    <property type="project" value="InterPro"/>
</dbReference>
<feature type="region of interest" description="Disordered" evidence="5">
    <location>
        <begin position="356"/>
        <end position="517"/>
    </location>
</feature>
<dbReference type="PANTHER" id="PTHR10073">
    <property type="entry name" value="DNA MISMATCH REPAIR PROTEIN MLH, PMS, MUTL"/>
    <property type="match status" value="1"/>
</dbReference>
<evidence type="ECO:0000313" key="8">
    <source>
        <dbReference type="EMBL" id="EMA43354.1"/>
    </source>
</evidence>
<sequence>MSDGADGDEQVDEIHRLDEATIERIAAGEVVERPASAVKELVENSLDADASRVRVVVEAGGTDGIRVTDDGRGMSAEAVERAVEKHTTSKIADIDDLEAGVGSLGFRGEALAAIGAVSRLTIRTKPRGANRGTELRMAGGEIESVKPAGCPEGTTVEVDDLFYNVPARRKYLKQDATEFTHVNRVATGYALSNPEVALALEHDGREVFSTTGQGSLEATVLAVYGRDVATAMLPIGARAESGADDADEAAIEAGGPLDELSGIVSHPETTRASPEYCSVFVNGRYVSATAVRDAIVAAYGSQLAPDRYPFAVLFLSLPADQIDVNVHPRKREVRFADEAGVRDQVRTAVESALMREGVVRSGAPRGRSAPDQTEIEPESGDAGSADDGGASARPDRSTDADEPASRPAEPSDATDTTRADPDDSGTETTGTGSTDAEPEQPPASGSHTAISSEPTEVENGATTSDQTTRTADDAPHEPNGEPSAADDNDRQRAPADAGKFTDTAEQTTLAGDRVPDDHAFDRLPRLRVLGQLHDTYIICESSDGLVLIDQHAADERVNYERLRERTADGTTVQQLADPVEIELTAAETELFETFADALAELGFEASRADDRSIVIHAVPAVLDGAADPDRLRDVLSGFVGDGEPGESIERDADALLADLACYPSITGNTSLAEGSVIDLLRTLDDCENPYACPHGRPVVIEVGSDELDDRFERDYPGHAGRRE</sequence>